<dbReference type="EMBL" id="CADEPM010000004">
    <property type="protein sequence ID" value="CAB3403973.1"/>
    <property type="molecule type" value="Genomic_DNA"/>
</dbReference>
<evidence type="ECO:0008006" key="4">
    <source>
        <dbReference type="Google" id="ProtNLM"/>
    </source>
</evidence>
<accession>A0A8S1EWS6</accession>
<comment type="caution">
    <text evidence="2">The sequence shown here is derived from an EMBL/GenBank/DDBJ whole genome shotgun (WGS) entry which is preliminary data.</text>
</comment>
<dbReference type="AlphaFoldDB" id="A0A8S1EWS6"/>
<evidence type="ECO:0000256" key="1">
    <source>
        <dbReference type="SAM" id="MobiDB-lite"/>
    </source>
</evidence>
<gene>
    <name evidence="2" type="ORF">CBOVIS_LOCUS6373</name>
</gene>
<sequence>MDHAAVVSRIVEEIKNDGVADFDLDDPFDDPTLVTTAFLDIEWQDEHGNSALMLAAAENRVLHVKGILTMAISSGKLKQVVEMRNNEGMNCVQMAMRAGSETCATLIKRVSKEYSKCRPRVAMEANEEDITFELDDSKIPQEIGASSASNVAQPRLVSAHFQMRKLTREKISNSLRNAQQGRDYLQMAKRSKSAHSRLISQRTCSIESNHFEPEAPLPLPPQDHGVFSTMGERIRNIFGKKPPIHSTTLSSTNADRLPSANAAPRSSTSAADKSSPYHDTKHSEDEVIRLPQQTSEDDDFFRNAPWAHSKNALAQRGNSNSQNGVRLPPLSLRRRANSDPRNREFHSLVDDK</sequence>
<keyword evidence="3" id="KW-1185">Reference proteome</keyword>
<evidence type="ECO:0000313" key="2">
    <source>
        <dbReference type="EMBL" id="CAB3403973.1"/>
    </source>
</evidence>
<reference evidence="2 3" key="1">
    <citation type="submission" date="2020-04" db="EMBL/GenBank/DDBJ databases">
        <authorList>
            <person name="Laetsch R D."/>
            <person name="Stevens L."/>
            <person name="Kumar S."/>
            <person name="Blaxter L. M."/>
        </authorList>
    </citation>
    <scope>NUCLEOTIDE SEQUENCE [LARGE SCALE GENOMIC DNA]</scope>
</reference>
<name>A0A8S1EWS6_9PELO</name>
<feature type="compositionally biased region" description="Basic and acidic residues" evidence="1">
    <location>
        <begin position="336"/>
        <end position="352"/>
    </location>
</feature>
<feature type="region of interest" description="Disordered" evidence="1">
    <location>
        <begin position="238"/>
        <end position="352"/>
    </location>
</feature>
<dbReference type="Proteomes" id="UP000494206">
    <property type="component" value="Unassembled WGS sequence"/>
</dbReference>
<dbReference type="SUPFAM" id="SSF48403">
    <property type="entry name" value="Ankyrin repeat"/>
    <property type="match status" value="1"/>
</dbReference>
<protein>
    <recommendedName>
        <fullName evidence="4">Ankyrin repeat protein</fullName>
    </recommendedName>
</protein>
<dbReference type="OrthoDB" id="10254686at2759"/>
<feature type="compositionally biased region" description="Basic and acidic residues" evidence="1">
    <location>
        <begin position="275"/>
        <end position="288"/>
    </location>
</feature>
<feature type="compositionally biased region" description="Polar residues" evidence="1">
    <location>
        <begin position="245"/>
        <end position="254"/>
    </location>
</feature>
<evidence type="ECO:0000313" key="3">
    <source>
        <dbReference type="Proteomes" id="UP000494206"/>
    </source>
</evidence>
<proteinExistence type="predicted"/>
<organism evidence="2 3">
    <name type="scientific">Caenorhabditis bovis</name>
    <dbReference type="NCBI Taxonomy" id="2654633"/>
    <lineage>
        <taxon>Eukaryota</taxon>
        <taxon>Metazoa</taxon>
        <taxon>Ecdysozoa</taxon>
        <taxon>Nematoda</taxon>
        <taxon>Chromadorea</taxon>
        <taxon>Rhabditida</taxon>
        <taxon>Rhabditina</taxon>
        <taxon>Rhabditomorpha</taxon>
        <taxon>Rhabditoidea</taxon>
        <taxon>Rhabditidae</taxon>
        <taxon>Peloderinae</taxon>
        <taxon>Caenorhabditis</taxon>
    </lineage>
</organism>
<dbReference type="Gene3D" id="1.25.40.20">
    <property type="entry name" value="Ankyrin repeat-containing domain"/>
    <property type="match status" value="1"/>
</dbReference>
<dbReference type="InterPro" id="IPR036770">
    <property type="entry name" value="Ankyrin_rpt-contain_sf"/>
</dbReference>